<protein>
    <recommendedName>
        <fullName evidence="3">DRBM domain-containing protein</fullName>
    </recommendedName>
</protein>
<keyword evidence="1" id="KW-0694">RNA-binding</keyword>
<proteinExistence type="predicted"/>
<keyword evidence="5" id="KW-1185">Reference proteome</keyword>
<reference evidence="4" key="1">
    <citation type="journal article" date="2016" name="Insect Biochem. Mol. Biol.">
        <title>Multifaceted biological insights from a draft genome sequence of the tobacco hornworm moth, Manduca sexta.</title>
        <authorList>
            <person name="Kanost M.R."/>
            <person name="Arrese E.L."/>
            <person name="Cao X."/>
            <person name="Chen Y.R."/>
            <person name="Chellapilla S."/>
            <person name="Goldsmith M.R."/>
            <person name="Grosse-Wilde E."/>
            <person name="Heckel D.G."/>
            <person name="Herndon N."/>
            <person name="Jiang H."/>
            <person name="Papanicolaou A."/>
            <person name="Qu J."/>
            <person name="Soulages J.L."/>
            <person name="Vogel H."/>
            <person name="Walters J."/>
            <person name="Waterhouse R.M."/>
            <person name="Ahn S.J."/>
            <person name="Almeida F.C."/>
            <person name="An C."/>
            <person name="Aqrawi P."/>
            <person name="Bretschneider A."/>
            <person name="Bryant W.B."/>
            <person name="Bucks S."/>
            <person name="Chao H."/>
            <person name="Chevignon G."/>
            <person name="Christen J.M."/>
            <person name="Clarke D.F."/>
            <person name="Dittmer N.T."/>
            <person name="Ferguson L.C.F."/>
            <person name="Garavelou S."/>
            <person name="Gordon K.H.J."/>
            <person name="Gunaratna R.T."/>
            <person name="Han Y."/>
            <person name="Hauser F."/>
            <person name="He Y."/>
            <person name="Heidel-Fischer H."/>
            <person name="Hirsh A."/>
            <person name="Hu Y."/>
            <person name="Jiang H."/>
            <person name="Kalra D."/>
            <person name="Klinner C."/>
            <person name="Konig C."/>
            <person name="Kovar C."/>
            <person name="Kroll A.R."/>
            <person name="Kuwar S.S."/>
            <person name="Lee S.L."/>
            <person name="Lehman R."/>
            <person name="Li K."/>
            <person name="Li Z."/>
            <person name="Liang H."/>
            <person name="Lovelace S."/>
            <person name="Lu Z."/>
            <person name="Mansfield J.H."/>
            <person name="McCulloch K.J."/>
            <person name="Mathew T."/>
            <person name="Morton B."/>
            <person name="Muzny D.M."/>
            <person name="Neunemann D."/>
            <person name="Ongeri F."/>
            <person name="Pauchet Y."/>
            <person name="Pu L.L."/>
            <person name="Pyrousis I."/>
            <person name="Rao X.J."/>
            <person name="Redding A."/>
            <person name="Roesel C."/>
            <person name="Sanchez-Gracia A."/>
            <person name="Schaack S."/>
            <person name="Shukla A."/>
            <person name="Tetreau G."/>
            <person name="Wang Y."/>
            <person name="Xiong G.H."/>
            <person name="Traut W."/>
            <person name="Walsh T.K."/>
            <person name="Worley K.C."/>
            <person name="Wu D."/>
            <person name="Wu W."/>
            <person name="Wu Y.Q."/>
            <person name="Zhang X."/>
            <person name="Zou Z."/>
            <person name="Zucker H."/>
            <person name="Briscoe A.D."/>
            <person name="Burmester T."/>
            <person name="Clem R.J."/>
            <person name="Feyereisen R."/>
            <person name="Grimmelikhuijzen C.J.P."/>
            <person name="Hamodrakas S.J."/>
            <person name="Hansson B.S."/>
            <person name="Huguet E."/>
            <person name="Jermiin L.S."/>
            <person name="Lan Q."/>
            <person name="Lehman H.K."/>
            <person name="Lorenzen M."/>
            <person name="Merzendorfer H."/>
            <person name="Michalopoulos I."/>
            <person name="Morton D.B."/>
            <person name="Muthukrishnan S."/>
            <person name="Oakeshott J.G."/>
            <person name="Palmer W."/>
            <person name="Park Y."/>
            <person name="Passarelli A.L."/>
            <person name="Rozas J."/>
            <person name="Schwartz L.M."/>
            <person name="Smith W."/>
            <person name="Southgate A."/>
            <person name="Vilcinskas A."/>
            <person name="Vogt R."/>
            <person name="Wang P."/>
            <person name="Werren J."/>
            <person name="Yu X.Q."/>
            <person name="Zhou J.J."/>
            <person name="Brown S.J."/>
            <person name="Scherer S.E."/>
            <person name="Richards S."/>
            <person name="Blissard G.W."/>
        </authorList>
    </citation>
    <scope>NUCLEOTIDE SEQUENCE</scope>
</reference>
<feature type="compositionally biased region" description="Low complexity" evidence="2">
    <location>
        <begin position="225"/>
        <end position="242"/>
    </location>
</feature>
<reference evidence="4" key="2">
    <citation type="submission" date="2020-12" db="EMBL/GenBank/DDBJ databases">
        <authorList>
            <person name="Kanost M."/>
        </authorList>
    </citation>
    <scope>NUCLEOTIDE SEQUENCE</scope>
</reference>
<dbReference type="EMBL" id="JH668855">
    <property type="protein sequence ID" value="KAG6462521.1"/>
    <property type="molecule type" value="Genomic_DNA"/>
</dbReference>
<organism evidence="4 5">
    <name type="scientific">Manduca sexta</name>
    <name type="common">Tobacco hawkmoth</name>
    <name type="synonym">Tobacco hornworm</name>
    <dbReference type="NCBI Taxonomy" id="7130"/>
    <lineage>
        <taxon>Eukaryota</taxon>
        <taxon>Metazoa</taxon>
        <taxon>Ecdysozoa</taxon>
        <taxon>Arthropoda</taxon>
        <taxon>Hexapoda</taxon>
        <taxon>Insecta</taxon>
        <taxon>Pterygota</taxon>
        <taxon>Neoptera</taxon>
        <taxon>Endopterygota</taxon>
        <taxon>Lepidoptera</taxon>
        <taxon>Glossata</taxon>
        <taxon>Ditrysia</taxon>
        <taxon>Bombycoidea</taxon>
        <taxon>Sphingidae</taxon>
        <taxon>Sphinginae</taxon>
        <taxon>Sphingini</taxon>
        <taxon>Manduca</taxon>
    </lineage>
</organism>
<evidence type="ECO:0000256" key="1">
    <source>
        <dbReference type="PROSITE-ProRule" id="PRU00266"/>
    </source>
</evidence>
<feature type="non-terminal residue" evidence="4">
    <location>
        <position position="1"/>
    </location>
</feature>
<dbReference type="Pfam" id="PF00035">
    <property type="entry name" value="dsrm"/>
    <property type="match status" value="1"/>
</dbReference>
<dbReference type="InterPro" id="IPR014720">
    <property type="entry name" value="dsRBD_dom"/>
</dbReference>
<dbReference type="GO" id="GO:0003723">
    <property type="term" value="F:RNA binding"/>
    <property type="evidence" value="ECO:0007669"/>
    <property type="project" value="UniProtKB-UniRule"/>
</dbReference>
<name>A0A921ZS83_MANSE</name>
<gene>
    <name evidence="4" type="ORF">O3G_MSEX013312</name>
</gene>
<dbReference type="GO" id="GO:0010468">
    <property type="term" value="P:regulation of gene expression"/>
    <property type="evidence" value="ECO:0007669"/>
    <property type="project" value="UniProtKB-ARBA"/>
</dbReference>
<evidence type="ECO:0000256" key="2">
    <source>
        <dbReference type="SAM" id="MobiDB-lite"/>
    </source>
</evidence>
<sequence>AACDPRSYVALLKELCEEYKLPAAEFELVGDTGPPHLRHFTMRARVGQLDRCATATAKKTARQIAAQQLYCYLRENLASLTADFVEEDALVRVVDKAKERYVDLDSDAPWRPDLSQKISEYHLGLTSQIVCLIAEDNALAAAATVLREARDSSPERALAAAVQALGLRLEYGALEPLSVVQLTPTSPALAFAGDSRDEAARAALRYVRAALAFARAPPHSPPHSPAHSAAHSPAHSTAHTPALAFAPGPSTSTNFAGVDCF</sequence>
<evidence type="ECO:0000259" key="3">
    <source>
        <dbReference type="PROSITE" id="PS50137"/>
    </source>
</evidence>
<dbReference type="PROSITE" id="PS50137">
    <property type="entry name" value="DS_RBD"/>
    <property type="match status" value="1"/>
</dbReference>
<accession>A0A921ZS83</accession>
<dbReference type="SMART" id="SM00358">
    <property type="entry name" value="DSRM"/>
    <property type="match status" value="1"/>
</dbReference>
<evidence type="ECO:0000313" key="4">
    <source>
        <dbReference type="EMBL" id="KAG6462521.1"/>
    </source>
</evidence>
<evidence type="ECO:0000313" key="5">
    <source>
        <dbReference type="Proteomes" id="UP000791440"/>
    </source>
</evidence>
<comment type="caution">
    <text evidence="4">The sequence shown here is derived from an EMBL/GenBank/DDBJ whole genome shotgun (WGS) entry which is preliminary data.</text>
</comment>
<feature type="region of interest" description="Disordered" evidence="2">
    <location>
        <begin position="217"/>
        <end position="245"/>
    </location>
</feature>
<dbReference type="AlphaFoldDB" id="A0A921ZS83"/>
<feature type="domain" description="DRBM" evidence="3">
    <location>
        <begin position="7"/>
        <end position="75"/>
    </location>
</feature>
<dbReference type="Proteomes" id="UP000791440">
    <property type="component" value="Unassembled WGS sequence"/>
</dbReference>